<dbReference type="InterPro" id="IPR013083">
    <property type="entry name" value="Znf_RING/FYVE/PHD"/>
</dbReference>
<gene>
    <name evidence="1" type="ORF">NPIL_136191</name>
</gene>
<sequence>MKDEETFGYVLFNYRCPNLTEFMDFFVQFRQHLSSLEPSKIVPIISFRESILAQVGQLLPNHYELNVPNFQRLVYVEPRKFEDDAMKEAAERGHGTFLQAIWTEYGKLKLYLLAYGAWKTIGCQTMASWIKLSQTVLDSLYGDHWPNTIFETPNNCAICLQTMHWAEKTVCGHVFHLQCLLRHMNMNNICHSAHSPLFLDSFPCQRWATPSERTWPVRWVEGHVRRVPSSLQPILFYASTFSLLLLLNKKFS</sequence>
<dbReference type="OrthoDB" id="8062037at2759"/>
<dbReference type="AlphaFoldDB" id="A0A8X6QVK8"/>
<protein>
    <recommendedName>
        <fullName evidence="3">RING-type domain-containing protein</fullName>
    </recommendedName>
</protein>
<dbReference type="Gene3D" id="3.30.40.10">
    <property type="entry name" value="Zinc/RING finger domain, C3HC4 (zinc finger)"/>
    <property type="match status" value="1"/>
</dbReference>
<dbReference type="SUPFAM" id="SSF57850">
    <property type="entry name" value="RING/U-box"/>
    <property type="match status" value="1"/>
</dbReference>
<dbReference type="EMBL" id="BMAW01037380">
    <property type="protein sequence ID" value="GFU48194.1"/>
    <property type="molecule type" value="Genomic_DNA"/>
</dbReference>
<evidence type="ECO:0008006" key="3">
    <source>
        <dbReference type="Google" id="ProtNLM"/>
    </source>
</evidence>
<comment type="caution">
    <text evidence="1">The sequence shown here is derived from an EMBL/GenBank/DDBJ whole genome shotgun (WGS) entry which is preliminary data.</text>
</comment>
<accession>A0A8X6QVK8</accession>
<evidence type="ECO:0000313" key="2">
    <source>
        <dbReference type="Proteomes" id="UP000887013"/>
    </source>
</evidence>
<reference evidence="1" key="1">
    <citation type="submission" date="2020-08" db="EMBL/GenBank/DDBJ databases">
        <title>Multicomponent nature underlies the extraordinary mechanical properties of spider dragline silk.</title>
        <authorList>
            <person name="Kono N."/>
            <person name="Nakamura H."/>
            <person name="Mori M."/>
            <person name="Yoshida Y."/>
            <person name="Ohtoshi R."/>
            <person name="Malay A.D."/>
            <person name="Moran D.A.P."/>
            <person name="Tomita M."/>
            <person name="Numata K."/>
            <person name="Arakawa K."/>
        </authorList>
    </citation>
    <scope>NUCLEOTIDE SEQUENCE</scope>
</reference>
<dbReference type="Proteomes" id="UP000887013">
    <property type="component" value="Unassembled WGS sequence"/>
</dbReference>
<proteinExistence type="predicted"/>
<name>A0A8X6QVK8_NEPPI</name>
<organism evidence="1 2">
    <name type="scientific">Nephila pilipes</name>
    <name type="common">Giant wood spider</name>
    <name type="synonym">Nephila maculata</name>
    <dbReference type="NCBI Taxonomy" id="299642"/>
    <lineage>
        <taxon>Eukaryota</taxon>
        <taxon>Metazoa</taxon>
        <taxon>Ecdysozoa</taxon>
        <taxon>Arthropoda</taxon>
        <taxon>Chelicerata</taxon>
        <taxon>Arachnida</taxon>
        <taxon>Araneae</taxon>
        <taxon>Araneomorphae</taxon>
        <taxon>Entelegynae</taxon>
        <taxon>Araneoidea</taxon>
        <taxon>Nephilidae</taxon>
        <taxon>Nephila</taxon>
    </lineage>
</organism>
<evidence type="ECO:0000313" key="1">
    <source>
        <dbReference type="EMBL" id="GFU48194.1"/>
    </source>
</evidence>
<keyword evidence="2" id="KW-1185">Reference proteome</keyword>